<sequence>MIMDKNIKLLYCILGSTMLALLNNSIFEYSKLGLFSSGYGGHLLGELLVGLSNILSLIGFILVAVFSIILIIRNIDLK</sequence>
<dbReference type="Proteomes" id="UP000199263">
    <property type="component" value="Unassembled WGS sequence"/>
</dbReference>
<keyword evidence="1" id="KW-0812">Transmembrane</keyword>
<protein>
    <submittedName>
        <fullName evidence="2">Uncharacterized protein</fullName>
    </submittedName>
</protein>
<organism evidence="2 3">
    <name type="scientific">Clostridium uliginosum</name>
    <dbReference type="NCBI Taxonomy" id="119641"/>
    <lineage>
        <taxon>Bacteria</taxon>
        <taxon>Bacillati</taxon>
        <taxon>Bacillota</taxon>
        <taxon>Clostridia</taxon>
        <taxon>Eubacteriales</taxon>
        <taxon>Clostridiaceae</taxon>
        <taxon>Clostridium</taxon>
    </lineage>
</organism>
<reference evidence="2 3" key="1">
    <citation type="submission" date="2016-10" db="EMBL/GenBank/DDBJ databases">
        <authorList>
            <person name="de Groot N.N."/>
        </authorList>
    </citation>
    <scope>NUCLEOTIDE SEQUENCE [LARGE SCALE GENOMIC DNA]</scope>
    <source>
        <strain evidence="2 3">DSM 12992</strain>
    </source>
</reference>
<keyword evidence="1" id="KW-1133">Transmembrane helix</keyword>
<keyword evidence="1" id="KW-0472">Membrane</keyword>
<keyword evidence="3" id="KW-1185">Reference proteome</keyword>
<name>A0A1I1QXA5_9CLOT</name>
<feature type="transmembrane region" description="Helical" evidence="1">
    <location>
        <begin position="47"/>
        <end position="72"/>
    </location>
</feature>
<dbReference type="EMBL" id="FOMG01000026">
    <property type="protein sequence ID" value="SFD23913.1"/>
    <property type="molecule type" value="Genomic_DNA"/>
</dbReference>
<evidence type="ECO:0000313" key="2">
    <source>
        <dbReference type="EMBL" id="SFD23913.1"/>
    </source>
</evidence>
<feature type="transmembrane region" description="Helical" evidence="1">
    <location>
        <begin position="9"/>
        <end position="27"/>
    </location>
</feature>
<accession>A0A1I1QXA5</accession>
<evidence type="ECO:0000313" key="3">
    <source>
        <dbReference type="Proteomes" id="UP000199263"/>
    </source>
</evidence>
<dbReference type="AlphaFoldDB" id="A0A1I1QXA5"/>
<proteinExistence type="predicted"/>
<evidence type="ECO:0000256" key="1">
    <source>
        <dbReference type="SAM" id="Phobius"/>
    </source>
</evidence>
<gene>
    <name evidence="2" type="ORF">SAMN05421842_12626</name>
</gene>